<keyword evidence="2" id="KW-0560">Oxidoreductase</keyword>
<dbReference type="Proteomes" id="UP000092495">
    <property type="component" value="Chromosome"/>
</dbReference>
<dbReference type="SUPFAM" id="SSF55347">
    <property type="entry name" value="Glyceraldehyde-3-phosphate dehydrogenase-like, C-terminal domain"/>
    <property type="match status" value="1"/>
</dbReference>
<keyword evidence="6" id="KW-1185">Reference proteome</keyword>
<evidence type="ECO:0000313" key="5">
    <source>
        <dbReference type="EMBL" id="ANU23194.1"/>
    </source>
</evidence>
<sequence length="323" mass="36312">MKRLNWGIIGPGSIAEDFGKAIHDVNGHVFGVWGRNYEKTKAFAEHIGVEHVYKSMDSMLSDKQIDIVYIATPHHLHYDIMLAALNKNKHVLCEKAITMNTEQLKVIMKLARSKNLIVMEAMTIYHMPIYQELQDRVVAGDIGNVNMINVTFGSCKEDDPTNRFFNPDLAGGGLLDLGTYALTFMRYFLSSHPTELLTTVKKHDTGVDEQSAIVMKNEQGQLAVVTLALRADLPIRAIIAGDKGYITVDNFPRADLATVTYSSDGAIETIKAGESERALHYEVEAMEDLVVHKKESWTLALSENVMELMDEARKQWDLTYDFE</sequence>
<dbReference type="AlphaFoldDB" id="A0A1C7EGT9"/>
<feature type="domain" description="GFO/IDH/MocA-like oxidoreductase" evidence="4">
    <location>
        <begin position="130"/>
        <end position="246"/>
    </location>
</feature>
<dbReference type="InterPro" id="IPR050984">
    <property type="entry name" value="Gfo/Idh/MocA_domain"/>
</dbReference>
<dbReference type="STRING" id="414778.BCM40_07350"/>
<dbReference type="OrthoDB" id="9815825at2"/>
<evidence type="ECO:0000256" key="2">
    <source>
        <dbReference type="ARBA" id="ARBA00023002"/>
    </source>
</evidence>
<dbReference type="PANTHER" id="PTHR22604:SF105">
    <property type="entry name" value="TRANS-1,2-DIHYDROBENZENE-1,2-DIOL DEHYDROGENASE"/>
    <property type="match status" value="1"/>
</dbReference>
<dbReference type="EMBL" id="CP016543">
    <property type="protein sequence ID" value="ANU23194.1"/>
    <property type="molecule type" value="Genomic_DNA"/>
</dbReference>
<dbReference type="PANTHER" id="PTHR22604">
    <property type="entry name" value="OXIDOREDUCTASES"/>
    <property type="match status" value="1"/>
</dbReference>
<dbReference type="InterPro" id="IPR055170">
    <property type="entry name" value="GFO_IDH_MocA-like_dom"/>
</dbReference>
<feature type="domain" description="Gfo/Idh/MocA-like oxidoreductase N-terminal" evidence="3">
    <location>
        <begin position="4"/>
        <end position="120"/>
    </location>
</feature>
<dbReference type="SUPFAM" id="SSF51735">
    <property type="entry name" value="NAD(P)-binding Rossmann-fold domains"/>
    <property type="match status" value="1"/>
</dbReference>
<dbReference type="Gene3D" id="3.40.50.720">
    <property type="entry name" value="NAD(P)-binding Rossmann-like Domain"/>
    <property type="match status" value="1"/>
</dbReference>
<dbReference type="InterPro" id="IPR000683">
    <property type="entry name" value="Gfo/Idh/MocA-like_OxRdtase_N"/>
</dbReference>
<dbReference type="GO" id="GO:0000166">
    <property type="term" value="F:nucleotide binding"/>
    <property type="evidence" value="ECO:0007669"/>
    <property type="project" value="InterPro"/>
</dbReference>
<proteinExistence type="inferred from homology"/>
<dbReference type="KEGG" id="pdg:BCM40_07350"/>
<dbReference type="RefSeq" id="WP_065526233.1">
    <property type="nucleotide sequence ID" value="NZ_CP016543.2"/>
</dbReference>
<organism evidence="5 6">
    <name type="scientific">Planococcus donghaensis</name>
    <dbReference type="NCBI Taxonomy" id="414778"/>
    <lineage>
        <taxon>Bacteria</taxon>
        <taxon>Bacillati</taxon>
        <taxon>Bacillota</taxon>
        <taxon>Bacilli</taxon>
        <taxon>Bacillales</taxon>
        <taxon>Caryophanaceae</taxon>
        <taxon>Planococcus</taxon>
    </lineage>
</organism>
<dbReference type="GO" id="GO:0016491">
    <property type="term" value="F:oxidoreductase activity"/>
    <property type="evidence" value="ECO:0007669"/>
    <property type="project" value="UniProtKB-KW"/>
</dbReference>
<dbReference type="Gene3D" id="3.30.360.10">
    <property type="entry name" value="Dihydrodipicolinate Reductase, domain 2"/>
    <property type="match status" value="1"/>
</dbReference>
<evidence type="ECO:0000259" key="4">
    <source>
        <dbReference type="Pfam" id="PF22725"/>
    </source>
</evidence>
<dbReference type="Pfam" id="PF01408">
    <property type="entry name" value="GFO_IDH_MocA"/>
    <property type="match status" value="1"/>
</dbReference>
<evidence type="ECO:0000256" key="1">
    <source>
        <dbReference type="ARBA" id="ARBA00010928"/>
    </source>
</evidence>
<accession>A0A1C7EGT9</accession>
<gene>
    <name evidence="5" type="ORF">BCM40_07350</name>
</gene>
<name>A0A1C7EGT9_9BACL</name>
<dbReference type="InterPro" id="IPR036291">
    <property type="entry name" value="NAD(P)-bd_dom_sf"/>
</dbReference>
<protein>
    <submittedName>
        <fullName evidence="5">Oxidoreductase</fullName>
    </submittedName>
</protein>
<reference evidence="5" key="1">
    <citation type="submission" date="2016-10" db="EMBL/GenBank/DDBJ databases">
        <authorList>
            <person name="See-Too W.S."/>
        </authorList>
    </citation>
    <scope>NUCLEOTIDE SEQUENCE</scope>
    <source>
        <strain evidence="5">DSM 22276</strain>
    </source>
</reference>
<evidence type="ECO:0000313" key="6">
    <source>
        <dbReference type="Proteomes" id="UP000092495"/>
    </source>
</evidence>
<comment type="similarity">
    <text evidence="1">Belongs to the Gfo/Idh/MocA family.</text>
</comment>
<evidence type="ECO:0000259" key="3">
    <source>
        <dbReference type="Pfam" id="PF01408"/>
    </source>
</evidence>
<dbReference type="Pfam" id="PF22725">
    <property type="entry name" value="GFO_IDH_MocA_C3"/>
    <property type="match status" value="1"/>
</dbReference>